<protein>
    <recommendedName>
        <fullName evidence="5">Glycosyltransferase 2-like domain-containing protein</fullName>
    </recommendedName>
</protein>
<feature type="domain" description="Glycosyltransferase 2-like" evidence="5">
    <location>
        <begin position="183"/>
        <end position="309"/>
    </location>
</feature>
<dbReference type="Proteomes" id="UP000649829">
    <property type="component" value="Unassembled WGS sequence"/>
</dbReference>
<dbReference type="Gene3D" id="3.90.550.10">
    <property type="entry name" value="Spore Coat Polysaccharide Biosynthesis Protein SpsA, Chain A"/>
    <property type="match status" value="1"/>
</dbReference>
<sequence length="824" mass="89310">MITTGPHALHTPDGLLLGYADRIELRRNRVEITGWTVADVVEAENHGIKVSLVPDMVRSDVTQKLGLERAAGFFFRLPGPTRFGSSIALELHVEGQRYSLSLPLPGWLPRLKADLKLMARFLRDVLPVLPVGIQALFTQDPWARGQVRDALGLGIVHEVVALSPGLISSEGPPKSAPSEQRITIILPVYNAYDLLPEVLGRVVQNTDLRYRLLLIEDASSDPRVRPWLCQEVSALREAGAEVILLENDENLGFIRSVNKGFALAREHPEDPVVLLNSDAFVPAAWASRLVAPILGDPQVATVTPMSNDAEIYSVPSICRRTVLEPGQGDAIDAAARQLPAALSPAEAPTGVGFCMAVNPAFLEKIPDFDTAFGRGYGEEVDWCRRAAALGGRHLGLPGLFVEHRGGESFGSEEKLRLVQRNNAVIERRYPGYDRAVQNFISEDPLLTPRLALALAWANSLSDVEEVPVFVVHSMGGGVELYLQDRLKDLPVAVVLRLGGSLRYRLELVVHGQEAIAGATAEREVLLDLVHRLHRRRVVYACAVGDPEPVSVPDLLIDLARDRPLNVEFHDFLPISPSYTLLDSDGVFRGPPLPPQDDKAHAARQPDGTPLPLKSWQESWGRAVKAAAEVTVFSRSSRDLVAAVWPEARIAVHPHRLREDVPRLVPPSPEAPLVLAVLGNIAPQKGAAVISALSRKVRPGELVLIGNIDPAFPLAPGTPVTGTYALADLQDLAARYGVTAWLVPSVWPETFCYAVHEAVATGLPVLAFDLGAQGEAVREAPNGVLLHLPQEKMSPEILAATVLSAARELRTISAPEALGGSVEAE</sequence>
<evidence type="ECO:0000256" key="3">
    <source>
        <dbReference type="ARBA" id="ARBA00022679"/>
    </source>
</evidence>
<evidence type="ECO:0000313" key="7">
    <source>
        <dbReference type="Proteomes" id="UP000649829"/>
    </source>
</evidence>
<gene>
    <name evidence="6" type="ORF">GCM10011534_44320</name>
</gene>
<dbReference type="InterPro" id="IPR029044">
    <property type="entry name" value="Nucleotide-diphossugar_trans"/>
</dbReference>
<dbReference type="EMBL" id="BMLF01000010">
    <property type="protein sequence ID" value="GGM17447.1"/>
    <property type="molecule type" value="Genomic_DNA"/>
</dbReference>
<proteinExistence type="inferred from homology"/>
<evidence type="ECO:0000256" key="2">
    <source>
        <dbReference type="ARBA" id="ARBA00022676"/>
    </source>
</evidence>
<evidence type="ECO:0000256" key="4">
    <source>
        <dbReference type="SAM" id="MobiDB-lite"/>
    </source>
</evidence>
<dbReference type="Gene3D" id="3.40.50.2000">
    <property type="entry name" value="Glycogen Phosphorylase B"/>
    <property type="match status" value="1"/>
</dbReference>
<keyword evidence="7" id="KW-1185">Reference proteome</keyword>
<dbReference type="SUPFAM" id="SSF53756">
    <property type="entry name" value="UDP-Glycosyltransferase/glycogen phosphorylase"/>
    <property type="match status" value="1"/>
</dbReference>
<evidence type="ECO:0000313" key="6">
    <source>
        <dbReference type="EMBL" id="GGM17447.1"/>
    </source>
</evidence>
<evidence type="ECO:0000259" key="5">
    <source>
        <dbReference type="Pfam" id="PF00535"/>
    </source>
</evidence>
<dbReference type="GO" id="GO:0016757">
    <property type="term" value="F:glycosyltransferase activity"/>
    <property type="evidence" value="ECO:0007669"/>
    <property type="project" value="UniProtKB-KW"/>
</dbReference>
<dbReference type="PANTHER" id="PTHR43179">
    <property type="entry name" value="RHAMNOSYLTRANSFERASE WBBL"/>
    <property type="match status" value="1"/>
</dbReference>
<dbReference type="Pfam" id="PF00535">
    <property type="entry name" value="Glycos_transf_2"/>
    <property type="match status" value="1"/>
</dbReference>
<accession>A0A917WMY3</accession>
<keyword evidence="3" id="KW-0808">Transferase</keyword>
<dbReference type="AlphaFoldDB" id="A0A917WMY3"/>
<dbReference type="SUPFAM" id="SSF53448">
    <property type="entry name" value="Nucleotide-diphospho-sugar transferases"/>
    <property type="match status" value="1"/>
</dbReference>
<dbReference type="Pfam" id="PF13692">
    <property type="entry name" value="Glyco_trans_1_4"/>
    <property type="match status" value="1"/>
</dbReference>
<comment type="caution">
    <text evidence="6">The sequence shown here is derived from an EMBL/GenBank/DDBJ whole genome shotgun (WGS) entry which is preliminary data.</text>
</comment>
<dbReference type="InterPro" id="IPR001173">
    <property type="entry name" value="Glyco_trans_2-like"/>
</dbReference>
<reference evidence="6" key="2">
    <citation type="submission" date="2020-09" db="EMBL/GenBank/DDBJ databases">
        <authorList>
            <person name="Sun Q."/>
            <person name="Zhou Y."/>
        </authorList>
    </citation>
    <scope>NUCLEOTIDE SEQUENCE</scope>
    <source>
        <strain evidence="6">CGMCC 1.6293</strain>
    </source>
</reference>
<organism evidence="6 7">
    <name type="scientific">Pseudooceanicola nanhaiensis</name>
    <dbReference type="NCBI Taxonomy" id="375761"/>
    <lineage>
        <taxon>Bacteria</taxon>
        <taxon>Pseudomonadati</taxon>
        <taxon>Pseudomonadota</taxon>
        <taxon>Alphaproteobacteria</taxon>
        <taxon>Rhodobacterales</taxon>
        <taxon>Paracoccaceae</taxon>
        <taxon>Pseudooceanicola</taxon>
    </lineage>
</organism>
<reference evidence="6" key="1">
    <citation type="journal article" date="2014" name="Int. J. Syst. Evol. Microbiol.">
        <title>Complete genome sequence of Corynebacterium casei LMG S-19264T (=DSM 44701T), isolated from a smear-ripened cheese.</title>
        <authorList>
            <consortium name="US DOE Joint Genome Institute (JGI-PGF)"/>
            <person name="Walter F."/>
            <person name="Albersmeier A."/>
            <person name="Kalinowski J."/>
            <person name="Ruckert C."/>
        </authorList>
    </citation>
    <scope>NUCLEOTIDE SEQUENCE</scope>
    <source>
        <strain evidence="6">CGMCC 1.6293</strain>
    </source>
</reference>
<comment type="similarity">
    <text evidence="1">Belongs to the glycosyltransferase 2 family.</text>
</comment>
<dbReference type="PANTHER" id="PTHR43179:SF12">
    <property type="entry name" value="GALACTOFURANOSYLTRANSFERASE GLFT2"/>
    <property type="match status" value="1"/>
</dbReference>
<evidence type="ECO:0000256" key="1">
    <source>
        <dbReference type="ARBA" id="ARBA00006739"/>
    </source>
</evidence>
<keyword evidence="2" id="KW-0328">Glycosyltransferase</keyword>
<feature type="region of interest" description="Disordered" evidence="4">
    <location>
        <begin position="589"/>
        <end position="611"/>
    </location>
</feature>
<name>A0A917WMY3_9RHOB</name>